<dbReference type="EMBL" id="JACCBY010000001">
    <property type="protein sequence ID" value="NYD89213.1"/>
    <property type="molecule type" value="Genomic_DNA"/>
</dbReference>
<accession>A0A7Y9FKX8</accession>
<dbReference type="AlphaFoldDB" id="A0A7Y9FKX8"/>
<reference evidence="1 2" key="1">
    <citation type="submission" date="2020-08" db="EMBL/GenBank/DDBJ databases">
        <title>The Agave Microbiome: Exploring the role of microbial communities in plant adaptations to desert environments.</title>
        <authorList>
            <person name="Partida-Martinez L.P."/>
        </authorList>
    </citation>
    <scope>NUCLEOTIDE SEQUENCE [LARGE SCALE GENOMIC DNA]</scope>
    <source>
        <strain evidence="1 2">AS2.3</strain>
    </source>
</reference>
<protein>
    <submittedName>
        <fullName evidence="1">Uncharacterized protein</fullName>
    </submittedName>
</protein>
<keyword evidence="2" id="KW-1185">Reference proteome</keyword>
<proteinExistence type="predicted"/>
<name>A0A7Y9FKX8_9SPHN</name>
<organism evidence="1 2">
    <name type="scientific">Sphingomonas melonis</name>
    <dbReference type="NCBI Taxonomy" id="152682"/>
    <lineage>
        <taxon>Bacteria</taxon>
        <taxon>Pseudomonadati</taxon>
        <taxon>Pseudomonadota</taxon>
        <taxon>Alphaproteobacteria</taxon>
        <taxon>Sphingomonadales</taxon>
        <taxon>Sphingomonadaceae</taxon>
        <taxon>Sphingomonas</taxon>
    </lineage>
</organism>
<gene>
    <name evidence="1" type="ORF">HD841_000982</name>
</gene>
<evidence type="ECO:0000313" key="1">
    <source>
        <dbReference type="EMBL" id="NYD89213.1"/>
    </source>
</evidence>
<evidence type="ECO:0000313" key="2">
    <source>
        <dbReference type="Proteomes" id="UP000517753"/>
    </source>
</evidence>
<sequence>MMVPHRGPNSRRDQPLPWGSWLTQVGSRLEDGEGGSWRSVREAFWLGRLGFPSISFVPEQQELLLRVLSVIERGTDSGSEGRRDLFFGDMLFWRFYMCWLVSVRLVEADERGNPLNPRLTEEGLQVRLMLSATAEPAWAELPLADVVDAVSRAHHGGPEEAREAMLQSFEREAAARTTGFARKTVGRSFMVVLTGLRTEGRMPLRRTFWSLSFADRDDRDDFYGWLARRAHRWDDWAAMAYAKGADGLTQHLLTLMSAGIIGSASDA</sequence>
<dbReference type="Proteomes" id="UP000517753">
    <property type="component" value="Unassembled WGS sequence"/>
</dbReference>
<dbReference type="RefSeq" id="WP_218845362.1">
    <property type="nucleotide sequence ID" value="NZ_JACCBY010000001.1"/>
</dbReference>
<comment type="caution">
    <text evidence="1">The sequence shown here is derived from an EMBL/GenBank/DDBJ whole genome shotgun (WGS) entry which is preliminary data.</text>
</comment>